<dbReference type="PANTHER" id="PTHR19431">
    <property type="entry name" value="60S RIBOSOMAL PROTEIN L4"/>
    <property type="match status" value="1"/>
</dbReference>
<dbReference type="GeneID" id="8249317"/>
<accession>C1EI97</accession>
<dbReference type="InParanoid" id="C1EI97"/>
<dbReference type="SUPFAM" id="SSF52166">
    <property type="entry name" value="Ribosomal protein L4"/>
    <property type="match status" value="1"/>
</dbReference>
<proteinExistence type="inferred from homology"/>
<keyword evidence="3" id="KW-0687">Ribonucleoprotein</keyword>
<name>C1EI97_MICCC</name>
<dbReference type="InterPro" id="IPR045240">
    <property type="entry name" value="Ribosomal_uL4_euk/arch"/>
</dbReference>
<dbReference type="GO" id="GO:0006412">
    <property type="term" value="P:translation"/>
    <property type="evidence" value="ECO:0007669"/>
    <property type="project" value="InterPro"/>
</dbReference>
<dbReference type="FunFam" id="3.40.1370.10:FF:000002">
    <property type="entry name" value="60S ribosomal protein L4"/>
    <property type="match status" value="1"/>
</dbReference>
<dbReference type="KEGG" id="mis:MICPUN_96004"/>
<dbReference type="AlphaFoldDB" id="C1EI97"/>
<dbReference type="Gene3D" id="3.40.1370.10">
    <property type="match status" value="1"/>
</dbReference>
<gene>
    <name evidence="5" type="ORF">MICPUN_96004</name>
</gene>
<dbReference type="RefSeq" id="XP_002506564.1">
    <property type="nucleotide sequence ID" value="XM_002506518.1"/>
</dbReference>
<dbReference type="Pfam" id="PF14374">
    <property type="entry name" value="Ribos_L4_asso_C"/>
    <property type="match status" value="1"/>
</dbReference>
<dbReference type="InterPro" id="IPR023574">
    <property type="entry name" value="Ribosomal_uL4_dom_sf"/>
</dbReference>
<dbReference type="OMA" id="CKANSKA"/>
<dbReference type="EMBL" id="CP001333">
    <property type="protein sequence ID" value="ACO67822.1"/>
    <property type="molecule type" value="Genomic_DNA"/>
</dbReference>
<evidence type="ECO:0000259" key="4">
    <source>
        <dbReference type="Pfam" id="PF14374"/>
    </source>
</evidence>
<dbReference type="GO" id="GO:1990904">
    <property type="term" value="C:ribonucleoprotein complex"/>
    <property type="evidence" value="ECO:0007669"/>
    <property type="project" value="UniProtKB-KW"/>
</dbReference>
<dbReference type="InterPro" id="IPR013000">
    <property type="entry name" value="Ribosomal_uL4_euk/arc_CS"/>
</dbReference>
<dbReference type="GO" id="GO:0003735">
    <property type="term" value="F:structural constituent of ribosome"/>
    <property type="evidence" value="ECO:0007669"/>
    <property type="project" value="InterPro"/>
</dbReference>
<dbReference type="InterPro" id="IPR002136">
    <property type="entry name" value="Ribosomal_uL4"/>
</dbReference>
<dbReference type="InterPro" id="IPR025755">
    <property type="entry name" value="Ribos_uL4_C_dom"/>
</dbReference>
<dbReference type="OrthoDB" id="10259785at2759"/>
<organism evidence="5 6">
    <name type="scientific">Micromonas commoda (strain RCC299 / NOUM17 / CCMP2709)</name>
    <name type="common">Picoplanktonic green alga</name>
    <dbReference type="NCBI Taxonomy" id="296587"/>
    <lineage>
        <taxon>Eukaryota</taxon>
        <taxon>Viridiplantae</taxon>
        <taxon>Chlorophyta</taxon>
        <taxon>Mamiellophyceae</taxon>
        <taxon>Mamiellales</taxon>
        <taxon>Mamiellaceae</taxon>
        <taxon>Micromonas</taxon>
    </lineage>
</organism>
<feature type="domain" description="Large ribosomal subunit protein uL4 C-terminal" evidence="4">
    <location>
        <begin position="270"/>
        <end position="344"/>
    </location>
</feature>
<sequence length="395" mass="42775">MPAALPTVAVQGSADTVQLPEVFLSPIRPDIVNAVHTGLNKNNRQAYAVNKRAGHQTAAESWGTGRAVSRIPRVPGGGTHRAGQGAFGNMCRGGRMFAPTKTWRRWHRRVNLKQKRYAVCSALAASAVPSLLMARGHHVESVPEVPLVLDDSSEAITKTAKAVKLLQEVGAYADVEKVKASRNLRSGKGKMRNRRYVQRKGPLVVYANDSGITKAMRNIPGVELCSVDRLGLLTLAPGGHVGRFIIWTKSAFEKLDSIYGTSAVKSSAKKGWKPPANIMAMPDLSRVINSDEIQSAINAPKEGKTRAHAPLKRNPLKNKSAMERLNPYAKVAAEMRAKAEAASSAAKAKKTAGARSKVGQAFYEGMKKESNYEGELFDGFATWLKGKPSEEEEEA</sequence>
<dbReference type="GO" id="GO:0005840">
    <property type="term" value="C:ribosome"/>
    <property type="evidence" value="ECO:0007669"/>
    <property type="project" value="UniProtKB-KW"/>
</dbReference>
<comment type="similarity">
    <text evidence="1">Belongs to the universal ribosomal protein uL4 family.</text>
</comment>
<evidence type="ECO:0000313" key="6">
    <source>
        <dbReference type="Proteomes" id="UP000002009"/>
    </source>
</evidence>
<evidence type="ECO:0000256" key="1">
    <source>
        <dbReference type="ARBA" id="ARBA00010528"/>
    </source>
</evidence>
<dbReference type="eggNOG" id="KOG1475">
    <property type="taxonomic scope" value="Eukaryota"/>
</dbReference>
<dbReference type="PROSITE" id="PS00939">
    <property type="entry name" value="RIBOSOMAL_L1E"/>
    <property type="match status" value="1"/>
</dbReference>
<protein>
    <recommendedName>
        <fullName evidence="4">Large ribosomal subunit protein uL4 C-terminal domain-containing protein</fullName>
    </recommendedName>
</protein>
<keyword evidence="6" id="KW-1185">Reference proteome</keyword>
<dbReference type="Proteomes" id="UP000002009">
    <property type="component" value="Chromosome 15"/>
</dbReference>
<evidence type="ECO:0000313" key="5">
    <source>
        <dbReference type="EMBL" id="ACO67822.1"/>
    </source>
</evidence>
<dbReference type="Pfam" id="PF00573">
    <property type="entry name" value="Ribosomal_L4"/>
    <property type="match status" value="1"/>
</dbReference>
<dbReference type="FunCoup" id="C1EI97">
    <property type="interactions" value="1648"/>
</dbReference>
<dbReference type="STRING" id="296587.C1EI97"/>
<evidence type="ECO:0000256" key="2">
    <source>
        <dbReference type="ARBA" id="ARBA00022980"/>
    </source>
</evidence>
<keyword evidence="2" id="KW-0689">Ribosomal protein</keyword>
<evidence type="ECO:0000256" key="3">
    <source>
        <dbReference type="ARBA" id="ARBA00023274"/>
    </source>
</evidence>
<reference evidence="5 6" key="1">
    <citation type="journal article" date="2009" name="Science">
        <title>Green evolution and dynamic adaptations revealed by genomes of the marine picoeukaryotes Micromonas.</title>
        <authorList>
            <person name="Worden A.Z."/>
            <person name="Lee J.H."/>
            <person name="Mock T."/>
            <person name="Rouze P."/>
            <person name="Simmons M.P."/>
            <person name="Aerts A.L."/>
            <person name="Allen A.E."/>
            <person name="Cuvelier M.L."/>
            <person name="Derelle E."/>
            <person name="Everett M.V."/>
            <person name="Foulon E."/>
            <person name="Grimwood J."/>
            <person name="Gundlach H."/>
            <person name="Henrissat B."/>
            <person name="Napoli C."/>
            <person name="McDonald S.M."/>
            <person name="Parker M.S."/>
            <person name="Rombauts S."/>
            <person name="Salamov A."/>
            <person name="Von Dassow P."/>
            <person name="Badger J.H."/>
            <person name="Coutinho P.M."/>
            <person name="Demir E."/>
            <person name="Dubchak I."/>
            <person name="Gentemann C."/>
            <person name="Eikrem W."/>
            <person name="Gready J.E."/>
            <person name="John U."/>
            <person name="Lanier W."/>
            <person name="Lindquist E.A."/>
            <person name="Lucas S."/>
            <person name="Mayer K.F."/>
            <person name="Moreau H."/>
            <person name="Not F."/>
            <person name="Otillar R."/>
            <person name="Panaud O."/>
            <person name="Pangilinan J."/>
            <person name="Paulsen I."/>
            <person name="Piegu B."/>
            <person name="Poliakov A."/>
            <person name="Robbens S."/>
            <person name="Schmutz J."/>
            <person name="Toulza E."/>
            <person name="Wyss T."/>
            <person name="Zelensky A."/>
            <person name="Zhou K."/>
            <person name="Armbrust E.V."/>
            <person name="Bhattacharya D."/>
            <person name="Goodenough U.W."/>
            <person name="Van de Peer Y."/>
            <person name="Grigoriev I.V."/>
        </authorList>
    </citation>
    <scope>NUCLEOTIDE SEQUENCE [LARGE SCALE GENOMIC DNA]</scope>
    <source>
        <strain evidence="6">RCC299 / NOUM17</strain>
    </source>
</reference>